<evidence type="ECO:0000313" key="2">
    <source>
        <dbReference type="EMBL" id="WNG44889.1"/>
    </source>
</evidence>
<dbReference type="InterPro" id="IPR036422">
    <property type="entry name" value="RuBisCO_lsu_N_sf"/>
</dbReference>
<dbReference type="PANTHER" id="PTHR42704">
    <property type="entry name" value="RIBULOSE BISPHOSPHATE CARBOXYLASE"/>
    <property type="match status" value="1"/>
</dbReference>
<evidence type="ECO:0000259" key="1">
    <source>
        <dbReference type="Pfam" id="PF00016"/>
    </source>
</evidence>
<dbReference type="Gene3D" id="3.30.70.150">
    <property type="entry name" value="RuBisCO large subunit, N-terminal domain"/>
    <property type="match status" value="1"/>
</dbReference>
<dbReference type="SFLD" id="SFLDG00301">
    <property type="entry name" value="RuBisCO-like_proteins"/>
    <property type="match status" value="1"/>
</dbReference>
<dbReference type="RefSeq" id="WP_395818603.1">
    <property type="nucleotide sequence ID" value="NZ_CP043494.1"/>
</dbReference>
<accession>A0ABY9WM78</accession>
<dbReference type="PANTHER" id="PTHR42704:SF17">
    <property type="entry name" value="RIBULOSE BISPHOSPHATE CARBOXYLASE LARGE CHAIN"/>
    <property type="match status" value="1"/>
</dbReference>
<keyword evidence="3" id="KW-1185">Reference proteome</keyword>
<dbReference type="InterPro" id="IPR036376">
    <property type="entry name" value="RuBisCO_lsu_C_sf"/>
</dbReference>
<dbReference type="SUPFAM" id="SSF54966">
    <property type="entry name" value="RuBisCO, large subunit, small (N-terminal) domain"/>
    <property type="match status" value="1"/>
</dbReference>
<organism evidence="2 3">
    <name type="scientific">Archangium minus</name>
    <dbReference type="NCBI Taxonomy" id="83450"/>
    <lineage>
        <taxon>Bacteria</taxon>
        <taxon>Pseudomonadati</taxon>
        <taxon>Myxococcota</taxon>
        <taxon>Myxococcia</taxon>
        <taxon>Myxococcales</taxon>
        <taxon>Cystobacterineae</taxon>
        <taxon>Archangiaceae</taxon>
        <taxon>Archangium</taxon>
    </lineage>
</organism>
<name>A0ABY9WM78_9BACT</name>
<sequence length="372" mass="39851">MGSERIRVTYGVTAPASEIQARALAIALEQTVELPERLVPRGFIRDEVVGHIEHISERAPGVHEVTLSYLVEAAGGELTQFLNLLFGNSSLQPGVRVLDVQLPESFLRQFRGPRFGMKGLRDFLGVPTGPLVQTALKPMGLSPEALAEMAYQLALGGIDIIKDDHGLTNQPWAPFEARVAACAAAVERANRETGRRAVYAANVTSDFRQLERRVRFAKEAGARALLLGPGLVGFDTLRAIADDDSIALPLLSHPTWLGSHVVSPSAGHAHGVLFGLLQRLAGVDASIYPNFGGRFGFSQEECQQIASACLAPMGPLRPCCPTPGGGMRLSNLEAMKACYGDEVMYLMGGGLLELSSDLTQASRQLLSALGRS</sequence>
<dbReference type="InterPro" id="IPR033966">
    <property type="entry name" value="RuBisCO"/>
</dbReference>
<dbReference type="SUPFAM" id="SSF51649">
    <property type="entry name" value="RuBisCo, C-terminal domain"/>
    <property type="match status" value="1"/>
</dbReference>
<dbReference type="Pfam" id="PF00016">
    <property type="entry name" value="RuBisCO_large"/>
    <property type="match status" value="1"/>
</dbReference>
<dbReference type="Gene3D" id="3.20.20.110">
    <property type="entry name" value="Ribulose bisphosphate carboxylase, large subunit, C-terminal domain"/>
    <property type="match status" value="1"/>
</dbReference>
<dbReference type="SFLD" id="SFLDF00158">
    <property type="entry name" value="5-methylthio-D-ribulose_1-phos"/>
    <property type="match status" value="1"/>
</dbReference>
<dbReference type="SFLD" id="SFLDS00014">
    <property type="entry name" value="RuBisCO"/>
    <property type="match status" value="1"/>
</dbReference>
<dbReference type="CDD" id="cd08210">
    <property type="entry name" value="RLP_RrRLP"/>
    <property type="match status" value="1"/>
</dbReference>
<protein>
    <submittedName>
        <fullName evidence="2">Ribulose 1,5-bisphosphate carboxylase large subunit</fullName>
    </submittedName>
</protein>
<dbReference type="Proteomes" id="UP001611383">
    <property type="component" value="Chromosome"/>
</dbReference>
<evidence type="ECO:0000313" key="3">
    <source>
        <dbReference type="Proteomes" id="UP001611383"/>
    </source>
</evidence>
<reference evidence="2 3" key="1">
    <citation type="submission" date="2019-08" db="EMBL/GenBank/DDBJ databases">
        <title>Archangium and Cystobacter genomes.</title>
        <authorList>
            <person name="Chen I.-C.K."/>
            <person name="Wielgoss S."/>
        </authorList>
    </citation>
    <scope>NUCLEOTIDE SEQUENCE [LARGE SCALE GENOMIC DNA]</scope>
    <source>
        <strain evidence="2 3">Cbm 6</strain>
    </source>
</reference>
<gene>
    <name evidence="2" type="ORF">F0U60_12890</name>
</gene>
<feature type="domain" description="Ribulose bisphosphate carboxylase large subunit C-terminal" evidence="1">
    <location>
        <begin position="117"/>
        <end position="351"/>
    </location>
</feature>
<dbReference type="EMBL" id="CP043494">
    <property type="protein sequence ID" value="WNG44889.1"/>
    <property type="molecule type" value="Genomic_DNA"/>
</dbReference>
<proteinExistence type="predicted"/>
<dbReference type="InterPro" id="IPR000685">
    <property type="entry name" value="RuBisCO_lsu_C"/>
</dbReference>